<name>A0A1B9GFT1_9TREE</name>
<feature type="region of interest" description="Disordered" evidence="1">
    <location>
        <begin position="1"/>
        <end position="20"/>
    </location>
</feature>
<dbReference type="AlphaFoldDB" id="A0A1B9GFT1"/>
<reference evidence="2" key="1">
    <citation type="submission" date="2013-07" db="EMBL/GenBank/DDBJ databases">
        <title>The Genome Sequence of Cryptococcus bestiolae CBS10118.</title>
        <authorList>
            <consortium name="The Broad Institute Genome Sequencing Platform"/>
            <person name="Cuomo C."/>
            <person name="Litvintseva A."/>
            <person name="Chen Y."/>
            <person name="Heitman J."/>
            <person name="Sun S."/>
            <person name="Springer D."/>
            <person name="Dromer F."/>
            <person name="Young S.K."/>
            <person name="Zeng Q."/>
            <person name="Gargeya S."/>
            <person name="Fitzgerald M."/>
            <person name="Abouelleil A."/>
            <person name="Alvarado L."/>
            <person name="Berlin A.M."/>
            <person name="Chapman S.B."/>
            <person name="Dewar J."/>
            <person name="Goldberg J."/>
            <person name="Griggs A."/>
            <person name="Gujja S."/>
            <person name="Hansen M."/>
            <person name="Howarth C."/>
            <person name="Imamovic A."/>
            <person name="Larimer J."/>
            <person name="McCowan C."/>
            <person name="Murphy C."/>
            <person name="Pearson M."/>
            <person name="Priest M."/>
            <person name="Roberts A."/>
            <person name="Saif S."/>
            <person name="Shea T."/>
            <person name="Sykes S."/>
            <person name="Wortman J."/>
            <person name="Nusbaum C."/>
            <person name="Birren B."/>
        </authorList>
    </citation>
    <scope>NUCLEOTIDE SEQUENCE [LARGE SCALE GENOMIC DNA]</scope>
    <source>
        <strain evidence="2">CBS 10118</strain>
    </source>
</reference>
<proteinExistence type="predicted"/>
<dbReference type="VEuPathDB" id="FungiDB:I302_01425"/>
<evidence type="ECO:0000313" key="2">
    <source>
        <dbReference type="EMBL" id="OCF29912.1"/>
    </source>
</evidence>
<gene>
    <name evidence="2" type="ORF">I302_01425</name>
</gene>
<accession>A0A1B9GFT1</accession>
<protein>
    <submittedName>
        <fullName evidence="2">Uncharacterized protein</fullName>
    </submittedName>
</protein>
<organism evidence="2">
    <name type="scientific">Kwoniella bestiolae CBS 10118</name>
    <dbReference type="NCBI Taxonomy" id="1296100"/>
    <lineage>
        <taxon>Eukaryota</taxon>
        <taxon>Fungi</taxon>
        <taxon>Dikarya</taxon>
        <taxon>Basidiomycota</taxon>
        <taxon>Agaricomycotina</taxon>
        <taxon>Tremellomycetes</taxon>
        <taxon>Tremellales</taxon>
        <taxon>Cryptococcaceae</taxon>
        <taxon>Kwoniella</taxon>
    </lineage>
</organism>
<dbReference type="EMBL" id="KI894018">
    <property type="protein sequence ID" value="OCF29912.1"/>
    <property type="molecule type" value="Genomic_DNA"/>
</dbReference>
<reference evidence="2" key="2">
    <citation type="submission" date="2014-01" db="EMBL/GenBank/DDBJ databases">
        <title>Evolution of pathogenesis and genome organization in the Tremellales.</title>
        <authorList>
            <person name="Cuomo C."/>
            <person name="Litvintseva A."/>
            <person name="Heitman J."/>
            <person name="Chen Y."/>
            <person name="Sun S."/>
            <person name="Springer D."/>
            <person name="Dromer F."/>
            <person name="Young S."/>
            <person name="Zeng Q."/>
            <person name="Chapman S."/>
            <person name="Gujja S."/>
            <person name="Saif S."/>
            <person name="Birren B."/>
        </authorList>
    </citation>
    <scope>NUCLEOTIDE SEQUENCE</scope>
    <source>
        <strain evidence="2">CBS 10118</strain>
    </source>
</reference>
<evidence type="ECO:0000256" key="1">
    <source>
        <dbReference type="SAM" id="MobiDB-lite"/>
    </source>
</evidence>
<sequence length="395" mass="42674">MSTVLDTVEGASTTPERFGDDDVASHIGSGDSNALTVQHPNSTIDASGAEHEQPIGLAPSVSPNSELAERLMDAASNACSDKGDRPRVANDLGKVFTDASERYSKYETIGKSAQGIYDQVAPILDFRKELERMNSPNRPEDVINTVAIGDEEGLEGLYHNAQSYLALETPPDVERAIEGLRLMEQSSNHKAIIEGGESMIESNLKTYTGTQLFTPSSADTLAHTGSASHDRPERQVPCSILIKHKPRAKPTLAEQLIEYGRTGSHLGQPISAQGILTSLTDNSQAQFSTACAKIIGYAIKADLVETLRSTAKSLDDCSGWDEGNPEVLLTRYMKEDQPSQLAEILHRVDNQGGHLLKLDPDKLESVARETLDLAGKIRRAKRQAGTTGLSSVENI</sequence>
<feature type="compositionally biased region" description="Polar residues" evidence="1">
    <location>
        <begin position="1"/>
        <end position="15"/>
    </location>
</feature>